<accession>A0A1F7I5L4</accession>
<dbReference type="Proteomes" id="UP000178076">
    <property type="component" value="Unassembled WGS sequence"/>
</dbReference>
<keyword evidence="1" id="KW-0472">Membrane</keyword>
<dbReference type="EMBL" id="MGAD01000013">
    <property type="protein sequence ID" value="OGK38650.1"/>
    <property type="molecule type" value="Genomic_DNA"/>
</dbReference>
<keyword evidence="1" id="KW-1133">Transmembrane helix</keyword>
<dbReference type="AlphaFoldDB" id="A0A1F7I5L4"/>
<proteinExistence type="predicted"/>
<name>A0A1F7I5L4_9BACT</name>
<comment type="caution">
    <text evidence="2">The sequence shown here is derived from an EMBL/GenBank/DDBJ whole genome shotgun (WGS) entry which is preliminary data.</text>
</comment>
<keyword evidence="1" id="KW-0812">Transmembrane</keyword>
<feature type="transmembrane region" description="Helical" evidence="1">
    <location>
        <begin position="44"/>
        <end position="61"/>
    </location>
</feature>
<protein>
    <submittedName>
        <fullName evidence="2">Uncharacterized protein</fullName>
    </submittedName>
</protein>
<evidence type="ECO:0000313" key="3">
    <source>
        <dbReference type="Proteomes" id="UP000178076"/>
    </source>
</evidence>
<evidence type="ECO:0000313" key="2">
    <source>
        <dbReference type="EMBL" id="OGK38650.1"/>
    </source>
</evidence>
<sequence>MVYIYPLFIVISDFCINLSAGLLGTAFIRLFVLKPAVKKNRLDLTLNLLSAIIFLSIGYIFKIL</sequence>
<organism evidence="2 3">
    <name type="scientific">Candidatus Roizmanbacteria bacterium RIFCSPHIGHO2_12_FULL_42_10</name>
    <dbReference type="NCBI Taxonomy" id="1802053"/>
    <lineage>
        <taxon>Bacteria</taxon>
        <taxon>Candidatus Roizmaniibacteriota</taxon>
    </lineage>
</organism>
<evidence type="ECO:0000256" key="1">
    <source>
        <dbReference type="SAM" id="Phobius"/>
    </source>
</evidence>
<feature type="transmembrane region" description="Helical" evidence="1">
    <location>
        <begin position="6"/>
        <end position="32"/>
    </location>
</feature>
<reference evidence="2 3" key="1">
    <citation type="journal article" date="2016" name="Nat. Commun.">
        <title>Thousands of microbial genomes shed light on interconnected biogeochemical processes in an aquifer system.</title>
        <authorList>
            <person name="Anantharaman K."/>
            <person name="Brown C.T."/>
            <person name="Hug L.A."/>
            <person name="Sharon I."/>
            <person name="Castelle C.J."/>
            <person name="Probst A.J."/>
            <person name="Thomas B.C."/>
            <person name="Singh A."/>
            <person name="Wilkins M.J."/>
            <person name="Karaoz U."/>
            <person name="Brodie E.L."/>
            <person name="Williams K.H."/>
            <person name="Hubbard S.S."/>
            <person name="Banfield J.F."/>
        </authorList>
    </citation>
    <scope>NUCLEOTIDE SEQUENCE [LARGE SCALE GENOMIC DNA]</scope>
</reference>
<gene>
    <name evidence="2" type="ORF">A3F32_02485</name>
</gene>